<keyword evidence="3" id="KW-1185">Reference proteome</keyword>
<keyword evidence="1" id="KW-1133">Transmembrane helix</keyword>
<organism evidence="2 3">
    <name type="scientific">Variovorax soli</name>
    <dbReference type="NCBI Taxonomy" id="376815"/>
    <lineage>
        <taxon>Bacteria</taxon>
        <taxon>Pseudomonadati</taxon>
        <taxon>Pseudomonadota</taxon>
        <taxon>Betaproteobacteria</taxon>
        <taxon>Burkholderiales</taxon>
        <taxon>Comamonadaceae</taxon>
        <taxon>Variovorax</taxon>
    </lineage>
</organism>
<name>A0ABU1NFV3_9BURK</name>
<evidence type="ECO:0000313" key="3">
    <source>
        <dbReference type="Proteomes" id="UP001184230"/>
    </source>
</evidence>
<keyword evidence="1" id="KW-0812">Transmembrane</keyword>
<feature type="transmembrane region" description="Helical" evidence="1">
    <location>
        <begin position="12"/>
        <end position="30"/>
    </location>
</feature>
<reference evidence="2 3" key="1">
    <citation type="submission" date="2023-07" db="EMBL/GenBank/DDBJ databases">
        <title>Sorghum-associated microbial communities from plants grown in Nebraska, USA.</title>
        <authorList>
            <person name="Schachtman D."/>
        </authorList>
    </citation>
    <scope>NUCLEOTIDE SEQUENCE [LARGE SCALE GENOMIC DNA]</scope>
    <source>
        <strain evidence="2 3">DS1781</strain>
    </source>
</reference>
<feature type="transmembrane region" description="Helical" evidence="1">
    <location>
        <begin position="72"/>
        <end position="90"/>
    </location>
</feature>
<keyword evidence="1" id="KW-0472">Membrane</keyword>
<proteinExistence type="predicted"/>
<evidence type="ECO:0008006" key="4">
    <source>
        <dbReference type="Google" id="ProtNLM"/>
    </source>
</evidence>
<accession>A0ABU1NFV3</accession>
<dbReference type="Proteomes" id="UP001184230">
    <property type="component" value="Unassembled WGS sequence"/>
</dbReference>
<comment type="caution">
    <text evidence="2">The sequence shown here is derived from an EMBL/GenBank/DDBJ whole genome shotgun (WGS) entry which is preliminary data.</text>
</comment>
<feature type="transmembrane region" description="Helical" evidence="1">
    <location>
        <begin position="42"/>
        <end position="66"/>
    </location>
</feature>
<dbReference type="EMBL" id="JAVDRF010000006">
    <property type="protein sequence ID" value="MDR6537348.1"/>
    <property type="molecule type" value="Genomic_DNA"/>
</dbReference>
<evidence type="ECO:0000313" key="2">
    <source>
        <dbReference type="EMBL" id="MDR6537348.1"/>
    </source>
</evidence>
<evidence type="ECO:0000256" key="1">
    <source>
        <dbReference type="SAM" id="Phobius"/>
    </source>
</evidence>
<protein>
    <recommendedName>
        <fullName evidence="4">3TM holin, Phage_holin_3</fullName>
    </recommendedName>
</protein>
<gene>
    <name evidence="2" type="ORF">J2739_003125</name>
</gene>
<sequence>MPFMSALDLLFHLLNFAAPAFFVALLLALLSRVALHRRSAAVGFWVQVGVTFAAGLVVLVTGLAWFGRDGRMASYAALVVVCGSAQWWLLRGWRG</sequence>